<protein>
    <submittedName>
        <fullName evidence="1">Uncharacterized protein</fullName>
    </submittedName>
</protein>
<gene>
    <name evidence="1" type="ORF">AUC61_16300</name>
</gene>
<dbReference type="EMBL" id="LOHG01000010">
    <property type="protein sequence ID" value="MCI8211093.1"/>
    <property type="molecule type" value="Genomic_DNA"/>
</dbReference>
<accession>A0ABS9ZKJ2</accession>
<comment type="caution">
    <text evidence="1">The sequence shown here is derived from an EMBL/GenBank/DDBJ whole genome shotgun (WGS) entry which is preliminary data.</text>
</comment>
<name>A0ABS9ZKJ2_9PSED</name>
<dbReference type="Proteomes" id="UP001320513">
    <property type="component" value="Unassembled WGS sequence"/>
</dbReference>
<organism evidence="1 2">
    <name type="scientific">Pseudomonas maioricensis</name>
    <dbReference type="NCBI Taxonomy" id="1766623"/>
    <lineage>
        <taxon>Bacteria</taxon>
        <taxon>Pseudomonadati</taxon>
        <taxon>Pseudomonadota</taxon>
        <taxon>Gammaproteobacteria</taxon>
        <taxon>Pseudomonadales</taxon>
        <taxon>Pseudomonadaceae</taxon>
        <taxon>Pseudomonas</taxon>
    </lineage>
</organism>
<sequence length="96" mass="10355">MSTPLNLFELKVALQRQSVKENPAGVDNTIASYGLWELGLPAMKAPQHLDIEALIAGKPGSHRSSAHRIIAVSETYLHARMPPQLIVSDSTAPATK</sequence>
<reference evidence="1 2" key="1">
    <citation type="submission" date="2015-12" db="EMBL/GenBank/DDBJ databases">
        <title>Phylogenomics in the description of a new species in the Pseudomonas syringae group.</title>
        <authorList>
            <person name="Busquets A."/>
            <person name="Gomila M."/>
            <person name="Beiki F."/>
            <person name="Rahimian H."/>
            <person name="Mulet M."/>
            <person name="Sanchez D."/>
            <person name="Garcia-Valdes E."/>
            <person name="Lalucat J."/>
        </authorList>
    </citation>
    <scope>NUCLEOTIDE SEQUENCE [LARGE SCALE GENOMIC DNA]</scope>
    <source>
        <strain evidence="1 2">S25</strain>
    </source>
</reference>
<evidence type="ECO:0000313" key="2">
    <source>
        <dbReference type="Proteomes" id="UP001320513"/>
    </source>
</evidence>
<proteinExistence type="predicted"/>
<keyword evidence="2" id="KW-1185">Reference proteome</keyword>
<evidence type="ECO:0000313" key="1">
    <source>
        <dbReference type="EMBL" id="MCI8211093.1"/>
    </source>
</evidence>